<name>A0A484ID29_9ARCH</name>
<keyword evidence="1" id="KW-1133">Transmembrane helix</keyword>
<protein>
    <submittedName>
        <fullName evidence="2">Uncharacterized protein</fullName>
    </submittedName>
</protein>
<keyword evidence="1" id="KW-0812">Transmembrane</keyword>
<dbReference type="Proteomes" id="UP000294299">
    <property type="component" value="Chromosome NFRAN"/>
</dbReference>
<dbReference type="AlphaFoldDB" id="A0A484ID29"/>
<proteinExistence type="predicted"/>
<feature type="transmembrane region" description="Helical" evidence="1">
    <location>
        <begin position="27"/>
        <end position="45"/>
    </location>
</feature>
<evidence type="ECO:0000313" key="2">
    <source>
        <dbReference type="EMBL" id="VFJ15266.1"/>
    </source>
</evidence>
<evidence type="ECO:0000256" key="1">
    <source>
        <dbReference type="SAM" id="Phobius"/>
    </source>
</evidence>
<keyword evidence="3" id="KW-1185">Reference proteome</keyword>
<gene>
    <name evidence="2" type="ORF">NFRAN_2943</name>
</gene>
<evidence type="ECO:0000313" key="3">
    <source>
        <dbReference type="Proteomes" id="UP000294299"/>
    </source>
</evidence>
<keyword evidence="1" id="KW-0472">Membrane</keyword>
<organism evidence="2 3">
    <name type="scientific">Candidatus Nitrosocosmicus franklandianus</name>
    <dbReference type="NCBI Taxonomy" id="1798806"/>
    <lineage>
        <taxon>Archaea</taxon>
        <taxon>Nitrososphaerota</taxon>
        <taxon>Nitrososphaeria</taxon>
        <taxon>Nitrososphaerales</taxon>
        <taxon>Nitrososphaeraceae</taxon>
        <taxon>Candidatus Nitrosocosmicus</taxon>
    </lineage>
</organism>
<reference evidence="2 3" key="1">
    <citation type="submission" date="2019-02" db="EMBL/GenBank/DDBJ databases">
        <authorList>
            <person name="Lehtovirta-Morley E L."/>
        </authorList>
    </citation>
    <scope>NUCLEOTIDE SEQUENCE [LARGE SCALE GENOMIC DNA]</scope>
    <source>
        <strain evidence="2">NFRAN1</strain>
    </source>
</reference>
<sequence>MKIDFRNLLSLNHGYLQNTIESFPYQVLYILIFAFFRLALALIMFGKCQNKRNNLIFCFAVQKWKHEKLY</sequence>
<dbReference type="EMBL" id="LR216287">
    <property type="protein sequence ID" value="VFJ15266.1"/>
    <property type="molecule type" value="Genomic_DNA"/>
</dbReference>
<accession>A0A484ID29</accession>
<dbReference type="KEGG" id="nfn:NFRAN_2943"/>